<dbReference type="InterPro" id="IPR016473">
    <property type="entry name" value="dCMP_deaminase"/>
</dbReference>
<keyword evidence="4" id="KW-1185">Reference proteome</keyword>
<protein>
    <recommendedName>
        <fullName evidence="2">CMP/dCMP-type deaminase domain-containing protein</fullName>
    </recommendedName>
</protein>
<dbReference type="InterPro" id="IPR015517">
    <property type="entry name" value="dCMP_deaminase-rel"/>
</dbReference>
<dbReference type="EMBL" id="BSDD01000003">
    <property type="protein sequence ID" value="GLH70237.1"/>
    <property type="molecule type" value="Genomic_DNA"/>
</dbReference>
<dbReference type="PANTHER" id="PTHR11086:SF18">
    <property type="entry name" value="DEOXYCYTIDYLATE DEAMINASE"/>
    <property type="match status" value="1"/>
</dbReference>
<evidence type="ECO:0000313" key="4">
    <source>
        <dbReference type="Proteomes" id="UP001165089"/>
    </source>
</evidence>
<dbReference type="PROSITE" id="PS51747">
    <property type="entry name" value="CYT_DCMP_DEAMINASES_2"/>
    <property type="match status" value="1"/>
</dbReference>
<dbReference type="PIRSF" id="PIRSF006019">
    <property type="entry name" value="dCMP_deaminase"/>
    <property type="match status" value="1"/>
</dbReference>
<organism evidence="3 4">
    <name type="scientific">Geothrix rubra</name>
    <dbReference type="NCBI Taxonomy" id="2927977"/>
    <lineage>
        <taxon>Bacteria</taxon>
        <taxon>Pseudomonadati</taxon>
        <taxon>Acidobacteriota</taxon>
        <taxon>Holophagae</taxon>
        <taxon>Holophagales</taxon>
        <taxon>Holophagaceae</taxon>
        <taxon>Geothrix</taxon>
    </lineage>
</organism>
<dbReference type="InterPro" id="IPR002125">
    <property type="entry name" value="CMP_dCMP_dom"/>
</dbReference>
<reference evidence="3 4" key="1">
    <citation type="journal article" date="2023" name="Antonie Van Leeuwenhoek">
        <title>Mesoterricola silvestris gen. nov., sp. nov., Mesoterricola sediminis sp. nov., Geothrix oryzae sp. nov., Geothrix edaphica sp. nov., Geothrix rubra sp. nov., and Geothrix limicola sp. nov., six novel members of Acidobacteriota isolated from soils.</title>
        <authorList>
            <person name="Itoh H."/>
            <person name="Sugisawa Y."/>
            <person name="Mise K."/>
            <person name="Xu Z."/>
            <person name="Kuniyasu M."/>
            <person name="Ushijima N."/>
            <person name="Kawano K."/>
            <person name="Kobayashi E."/>
            <person name="Shiratori Y."/>
            <person name="Masuda Y."/>
            <person name="Senoo K."/>
        </authorList>
    </citation>
    <scope>NUCLEOTIDE SEQUENCE [LARGE SCALE GENOMIC DNA]</scope>
    <source>
        <strain evidence="3 4">Red803</strain>
    </source>
</reference>
<accession>A0ABQ5Q650</accession>
<name>A0ABQ5Q650_9BACT</name>
<feature type="domain" description="CMP/dCMP-type deaminase" evidence="2">
    <location>
        <begin position="13"/>
        <end position="143"/>
    </location>
</feature>
<comment type="caution">
    <text evidence="3">The sequence shown here is derived from an EMBL/GenBank/DDBJ whole genome shotgun (WGS) entry which is preliminary data.</text>
</comment>
<dbReference type="Proteomes" id="UP001165089">
    <property type="component" value="Unassembled WGS sequence"/>
</dbReference>
<dbReference type="SUPFAM" id="SSF53927">
    <property type="entry name" value="Cytidine deaminase-like"/>
    <property type="match status" value="1"/>
</dbReference>
<evidence type="ECO:0000259" key="2">
    <source>
        <dbReference type="PROSITE" id="PS51747"/>
    </source>
</evidence>
<dbReference type="PANTHER" id="PTHR11086">
    <property type="entry name" value="DEOXYCYTIDYLATE DEAMINASE-RELATED"/>
    <property type="match status" value="1"/>
</dbReference>
<evidence type="ECO:0000313" key="3">
    <source>
        <dbReference type="EMBL" id="GLH70237.1"/>
    </source>
</evidence>
<evidence type="ECO:0000256" key="1">
    <source>
        <dbReference type="ARBA" id="ARBA00022801"/>
    </source>
</evidence>
<keyword evidence="1" id="KW-0378">Hydrolase</keyword>
<dbReference type="InterPro" id="IPR016193">
    <property type="entry name" value="Cytidine_deaminase-like"/>
</dbReference>
<sequence length="150" mass="16516">MEALEVTVVRAQLKDEVFMNMALELSRLGTCCRLKVGAVLLRADGGIAAAGFNGALPGMPHCTPDTCKPGQRCLHTSHAEENALGFCDGPVATAYVTHEPCLVCTRALVRRGVRRVVFRHPYASIAEQERAERQAILDHFAVRWDHHEEP</sequence>
<dbReference type="Gene3D" id="3.40.140.10">
    <property type="entry name" value="Cytidine Deaminase, domain 2"/>
    <property type="match status" value="1"/>
</dbReference>
<dbReference type="RefSeq" id="WP_285724768.1">
    <property type="nucleotide sequence ID" value="NZ_BSDD01000003.1"/>
</dbReference>
<proteinExistence type="predicted"/>
<dbReference type="Pfam" id="PF00383">
    <property type="entry name" value="dCMP_cyt_deam_1"/>
    <property type="match status" value="1"/>
</dbReference>
<gene>
    <name evidence="3" type="ORF">GETHPA_17700</name>
</gene>